<name>X1RS64_9ZZZZ</name>
<accession>X1RS64</accession>
<protein>
    <submittedName>
        <fullName evidence="1">Uncharacterized protein</fullName>
    </submittedName>
</protein>
<gene>
    <name evidence="1" type="ORF">S12H4_21472</name>
</gene>
<proteinExistence type="predicted"/>
<dbReference type="EMBL" id="BARW01011049">
    <property type="protein sequence ID" value="GAI83567.1"/>
    <property type="molecule type" value="Genomic_DNA"/>
</dbReference>
<evidence type="ECO:0000313" key="1">
    <source>
        <dbReference type="EMBL" id="GAI83567.1"/>
    </source>
</evidence>
<organism evidence="1">
    <name type="scientific">marine sediment metagenome</name>
    <dbReference type="NCBI Taxonomy" id="412755"/>
    <lineage>
        <taxon>unclassified sequences</taxon>
        <taxon>metagenomes</taxon>
        <taxon>ecological metagenomes</taxon>
    </lineage>
</organism>
<reference evidence="1" key="1">
    <citation type="journal article" date="2014" name="Front. Microbiol.">
        <title>High frequency of phylogenetically diverse reductive dehalogenase-homologous genes in deep subseafloor sedimentary metagenomes.</title>
        <authorList>
            <person name="Kawai M."/>
            <person name="Futagami T."/>
            <person name="Toyoda A."/>
            <person name="Takaki Y."/>
            <person name="Nishi S."/>
            <person name="Hori S."/>
            <person name="Arai W."/>
            <person name="Tsubouchi T."/>
            <person name="Morono Y."/>
            <person name="Uchiyama I."/>
            <person name="Ito T."/>
            <person name="Fujiyama A."/>
            <person name="Inagaki F."/>
            <person name="Takami H."/>
        </authorList>
    </citation>
    <scope>NUCLEOTIDE SEQUENCE</scope>
    <source>
        <strain evidence="1">Expedition CK06-06</strain>
    </source>
</reference>
<comment type="caution">
    <text evidence="1">The sequence shown here is derived from an EMBL/GenBank/DDBJ whole genome shotgun (WGS) entry which is preliminary data.</text>
</comment>
<sequence>NWKNAFEVNNIKLSSASELTFLSSDSKVKRFKILCKDPKFPNIMVYYFELINKNADKNTGVEEFIKDAKLTHIYQD</sequence>
<feature type="non-terminal residue" evidence="1">
    <location>
        <position position="1"/>
    </location>
</feature>
<dbReference type="AlphaFoldDB" id="X1RS64"/>